<evidence type="ECO:0000313" key="8">
    <source>
        <dbReference type="EMBL" id="ALP53581.1"/>
    </source>
</evidence>
<dbReference type="AlphaFoldDB" id="A0A0S2TEQ7"/>
<dbReference type="KEGG" id="tee:Tel_10795"/>
<feature type="transmembrane region" description="Helical" evidence="6">
    <location>
        <begin position="316"/>
        <end position="335"/>
    </location>
</feature>
<evidence type="ECO:0000256" key="3">
    <source>
        <dbReference type="ARBA" id="ARBA00022692"/>
    </source>
</evidence>
<accession>A0A0S2TEQ7</accession>
<feature type="domain" description="ABC-2 type transporter transmembrane" evidence="7">
    <location>
        <begin position="24"/>
        <end position="334"/>
    </location>
</feature>
<dbReference type="GO" id="GO:0140359">
    <property type="term" value="F:ABC-type transporter activity"/>
    <property type="evidence" value="ECO:0007669"/>
    <property type="project" value="InterPro"/>
</dbReference>
<protein>
    <recommendedName>
        <fullName evidence="7">ABC-2 type transporter transmembrane domain-containing protein</fullName>
    </recommendedName>
</protein>
<dbReference type="Pfam" id="PF12698">
    <property type="entry name" value="ABC2_membrane_3"/>
    <property type="match status" value="1"/>
</dbReference>
<dbReference type="InterPro" id="IPR051449">
    <property type="entry name" value="ABC-2_transporter_component"/>
</dbReference>
<evidence type="ECO:0000313" key="9">
    <source>
        <dbReference type="Proteomes" id="UP000055136"/>
    </source>
</evidence>
<comment type="subcellular location">
    <subcellularLocation>
        <location evidence="1">Cell membrane</location>
        <topology evidence="1">Multi-pass membrane protein</topology>
    </subcellularLocation>
</comment>
<dbReference type="EMBL" id="CP013099">
    <property type="protein sequence ID" value="ALP53581.1"/>
    <property type="molecule type" value="Genomic_DNA"/>
</dbReference>
<feature type="transmembrane region" description="Helical" evidence="6">
    <location>
        <begin position="21"/>
        <end position="39"/>
    </location>
</feature>
<feature type="transmembrane region" description="Helical" evidence="6">
    <location>
        <begin position="200"/>
        <end position="223"/>
    </location>
</feature>
<feature type="transmembrane region" description="Helical" evidence="6">
    <location>
        <begin position="235"/>
        <end position="256"/>
    </location>
</feature>
<feature type="transmembrane region" description="Helical" evidence="6">
    <location>
        <begin position="263"/>
        <end position="281"/>
    </location>
</feature>
<reference evidence="8" key="1">
    <citation type="submission" date="2015-10" db="EMBL/GenBank/DDBJ databases">
        <title>Description of Candidatus Tenderia electrophaga gen. nov, sp. nov., an Uncultivated Electroautotroph from a Biocathode Enrichment.</title>
        <authorList>
            <person name="Eddie B.J."/>
            <person name="Malanoski A.P."/>
            <person name="Wang Z."/>
            <person name="Hall R.J."/>
            <person name="Oh S.D."/>
            <person name="Heiner C."/>
            <person name="Lin B."/>
            <person name="Strycharz-Glaven S.M."/>
        </authorList>
    </citation>
    <scope>NUCLEOTIDE SEQUENCE [LARGE SCALE GENOMIC DNA]</scope>
    <source>
        <strain evidence="8">NRL1</strain>
    </source>
</reference>
<dbReference type="Proteomes" id="UP000055136">
    <property type="component" value="Chromosome"/>
</dbReference>
<dbReference type="PANTHER" id="PTHR30294">
    <property type="entry name" value="MEMBRANE COMPONENT OF ABC TRANSPORTER YHHJ-RELATED"/>
    <property type="match status" value="1"/>
</dbReference>
<organism evidence="8 9">
    <name type="scientific">Candidatus Tenderia electrophaga</name>
    <dbReference type="NCBI Taxonomy" id="1748243"/>
    <lineage>
        <taxon>Bacteria</taxon>
        <taxon>Pseudomonadati</taxon>
        <taxon>Pseudomonadota</taxon>
        <taxon>Gammaproteobacteria</taxon>
        <taxon>Candidatus Tenderiales</taxon>
        <taxon>Candidatus Tenderiaceae</taxon>
        <taxon>Candidatus Tenderia</taxon>
    </lineage>
</organism>
<keyword evidence="9" id="KW-1185">Reference proteome</keyword>
<feature type="transmembrane region" description="Helical" evidence="6">
    <location>
        <begin position="158"/>
        <end position="179"/>
    </location>
</feature>
<keyword evidence="5 6" id="KW-0472">Membrane</keyword>
<dbReference type="GO" id="GO:0005886">
    <property type="term" value="C:plasma membrane"/>
    <property type="evidence" value="ECO:0007669"/>
    <property type="project" value="UniProtKB-SubCell"/>
</dbReference>
<dbReference type="InterPro" id="IPR013525">
    <property type="entry name" value="ABC2_TM"/>
</dbReference>
<evidence type="ECO:0000256" key="1">
    <source>
        <dbReference type="ARBA" id="ARBA00004651"/>
    </source>
</evidence>
<dbReference type="PANTHER" id="PTHR30294:SF29">
    <property type="entry name" value="MULTIDRUG ABC TRANSPORTER PERMEASE YBHS-RELATED"/>
    <property type="match status" value="1"/>
</dbReference>
<evidence type="ECO:0000259" key="7">
    <source>
        <dbReference type="Pfam" id="PF12698"/>
    </source>
</evidence>
<keyword evidence="2" id="KW-1003">Cell membrane</keyword>
<evidence type="ECO:0000256" key="2">
    <source>
        <dbReference type="ARBA" id="ARBA00022475"/>
    </source>
</evidence>
<gene>
    <name evidence="8" type="ORF">Tel_10795</name>
</gene>
<evidence type="ECO:0000256" key="6">
    <source>
        <dbReference type="SAM" id="Phobius"/>
    </source>
</evidence>
<evidence type="ECO:0000256" key="4">
    <source>
        <dbReference type="ARBA" id="ARBA00022989"/>
    </source>
</evidence>
<sequence>MIRNVAILTFNDLAIAFKNKTLYLVLFVPLFVFVALELVDTEQPHVQKINIGLLENGNYPPALIQSLQAADHAFAVSRLLNEEQGNRWLMDRSGDGLLLPWSKETQGSALIVLDKASFQTLAIVETVSGLQRALEGKGNNWISEIRSLHESGIQRQMLPTWILMLVLLVGFIVLPTQVAEEKEKQLLLGLLQTPIHEAEWLLAKVCLGMILIATASLLLHLLMTFELAPGGGLSYVVFLMAGGFCFSSFGIFVGFLCRTQASARTLGVVFYLPHLLPSALADFSEKLNSVAPLLPSYQFYRPIKSILLEGGGLADFPLQLIALFGVGLLTSFLSYQLMKKRWLM</sequence>
<keyword evidence="4 6" id="KW-1133">Transmembrane helix</keyword>
<dbReference type="STRING" id="1748243.Tel_10795"/>
<proteinExistence type="predicted"/>
<keyword evidence="3 6" id="KW-0812">Transmembrane</keyword>
<name>A0A0S2TEQ7_9GAMM</name>
<evidence type="ECO:0000256" key="5">
    <source>
        <dbReference type="ARBA" id="ARBA00023136"/>
    </source>
</evidence>